<evidence type="ECO:0000256" key="1">
    <source>
        <dbReference type="ARBA" id="ARBA00022714"/>
    </source>
</evidence>
<evidence type="ECO:0000256" key="2">
    <source>
        <dbReference type="ARBA" id="ARBA00022723"/>
    </source>
</evidence>
<dbReference type="InterPro" id="IPR017941">
    <property type="entry name" value="Rieske_2Fe-2S"/>
</dbReference>
<keyword evidence="1" id="KW-0001">2Fe-2S</keyword>
<dbReference type="Proteomes" id="UP000231019">
    <property type="component" value="Unassembled WGS sequence"/>
</dbReference>
<evidence type="ECO:0000313" key="8">
    <source>
        <dbReference type="Proteomes" id="UP000231019"/>
    </source>
</evidence>
<dbReference type="Gene3D" id="2.102.10.10">
    <property type="entry name" value="Rieske [2Fe-2S] iron-sulphur domain"/>
    <property type="match status" value="1"/>
</dbReference>
<dbReference type="InterPro" id="IPR050584">
    <property type="entry name" value="Cholesterol_7-desaturase"/>
</dbReference>
<dbReference type="PROSITE" id="PS51296">
    <property type="entry name" value="RIESKE"/>
    <property type="match status" value="1"/>
</dbReference>
<evidence type="ECO:0000256" key="4">
    <source>
        <dbReference type="ARBA" id="ARBA00023004"/>
    </source>
</evidence>
<accession>A0A2M7FY83</accession>
<proteinExistence type="predicted"/>
<dbReference type="InterPro" id="IPR036922">
    <property type="entry name" value="Rieske_2Fe-2S_sf"/>
</dbReference>
<organism evidence="7 8">
    <name type="scientific">bacterium (Candidatus Blackallbacteria) CG17_big_fil_post_rev_8_21_14_2_50_48_46</name>
    <dbReference type="NCBI Taxonomy" id="2014261"/>
    <lineage>
        <taxon>Bacteria</taxon>
        <taxon>Candidatus Blackallbacteria</taxon>
    </lineage>
</organism>
<dbReference type="GO" id="GO:0051213">
    <property type="term" value="F:dioxygenase activity"/>
    <property type="evidence" value="ECO:0007669"/>
    <property type="project" value="UniProtKB-KW"/>
</dbReference>
<reference evidence="7 8" key="1">
    <citation type="submission" date="2017-09" db="EMBL/GenBank/DDBJ databases">
        <title>Depth-based differentiation of microbial function through sediment-hosted aquifers and enrichment of novel symbionts in the deep terrestrial subsurface.</title>
        <authorList>
            <person name="Probst A.J."/>
            <person name="Ladd B."/>
            <person name="Jarett J.K."/>
            <person name="Geller-Mcgrath D.E."/>
            <person name="Sieber C.M."/>
            <person name="Emerson J.B."/>
            <person name="Anantharaman K."/>
            <person name="Thomas B.C."/>
            <person name="Malmstrom R."/>
            <person name="Stieglmeier M."/>
            <person name="Klingl A."/>
            <person name="Woyke T."/>
            <person name="Ryan C.M."/>
            <person name="Banfield J.F."/>
        </authorList>
    </citation>
    <scope>NUCLEOTIDE SEQUENCE [LARGE SCALE GENOMIC DNA]</scope>
    <source>
        <strain evidence="7">CG17_big_fil_post_rev_8_21_14_2_50_48_46</strain>
    </source>
</reference>
<dbReference type="SUPFAM" id="SSF50022">
    <property type="entry name" value="ISP domain"/>
    <property type="match status" value="1"/>
</dbReference>
<feature type="domain" description="Rieske" evidence="6">
    <location>
        <begin position="34"/>
        <end position="136"/>
    </location>
</feature>
<name>A0A2M7FY83_9BACT</name>
<dbReference type="CDD" id="cd03469">
    <property type="entry name" value="Rieske_RO_Alpha_N"/>
    <property type="match status" value="1"/>
</dbReference>
<dbReference type="EMBL" id="PFFQ01000065">
    <property type="protein sequence ID" value="PIW13990.1"/>
    <property type="molecule type" value="Genomic_DNA"/>
</dbReference>
<evidence type="ECO:0000256" key="5">
    <source>
        <dbReference type="ARBA" id="ARBA00023014"/>
    </source>
</evidence>
<protein>
    <submittedName>
        <fullName evidence="7">Aromatic ring-hydroxylating dioxygenase subunit alpha</fullName>
    </submittedName>
</protein>
<gene>
    <name evidence="7" type="ORF">COW36_23405</name>
</gene>
<dbReference type="GO" id="GO:0046872">
    <property type="term" value="F:metal ion binding"/>
    <property type="evidence" value="ECO:0007669"/>
    <property type="project" value="UniProtKB-KW"/>
</dbReference>
<evidence type="ECO:0000256" key="3">
    <source>
        <dbReference type="ARBA" id="ARBA00023002"/>
    </source>
</evidence>
<comment type="caution">
    <text evidence="7">The sequence shown here is derived from an EMBL/GenBank/DDBJ whole genome shotgun (WGS) entry which is preliminary data.</text>
</comment>
<dbReference type="Pfam" id="PF00355">
    <property type="entry name" value="Rieske"/>
    <property type="match status" value="1"/>
</dbReference>
<dbReference type="AlphaFoldDB" id="A0A2M7FY83"/>
<sequence length="368" mass="42313">MHSPKQMTDTQNIHTQPQAQHPVFNNWQVVSEGWYILCSSEELQHNQLLTRDLAGQKLCVFRDSRGQVHAMDGFCPHMGVDLGIGKVVNDRVRCFFHHWEYDANGQCQHIPIQKEIPRKACLKTYACKEKYGFIWVHPDKNTNSSVLEVPSLAGQEVTWRHGKPYTRGCHFHITMINGIDPQHLRTVHNIHMDMEIAIEETGQVITIDLSGETPSTRLVEKWVRKFLGPRYGYSMTYADGCLAALTLMKDVSFFGSKSKRWPELTMFFAYQMITPGKTLVQPIYVTKKRQGLTGWLVSELCLFFTKRAFFALQGEDGQVYENIRFNTRNLLAVDAPVAKYIRYINKLKPSPWGKLWSPPESETAESED</sequence>
<keyword evidence="4" id="KW-0408">Iron</keyword>
<dbReference type="GO" id="GO:0051537">
    <property type="term" value="F:2 iron, 2 sulfur cluster binding"/>
    <property type="evidence" value="ECO:0007669"/>
    <property type="project" value="UniProtKB-KW"/>
</dbReference>
<dbReference type="PANTHER" id="PTHR21266">
    <property type="entry name" value="IRON-SULFUR DOMAIN CONTAINING PROTEIN"/>
    <property type="match status" value="1"/>
</dbReference>
<keyword evidence="5" id="KW-0411">Iron-sulfur</keyword>
<keyword evidence="2" id="KW-0479">Metal-binding</keyword>
<keyword evidence="3" id="KW-0560">Oxidoreductase</keyword>
<evidence type="ECO:0000259" key="6">
    <source>
        <dbReference type="PROSITE" id="PS51296"/>
    </source>
</evidence>
<dbReference type="PANTHER" id="PTHR21266:SF60">
    <property type="entry name" value="3-KETOSTEROID-9-ALPHA-MONOOXYGENASE, OXYGENASE COMPONENT"/>
    <property type="match status" value="1"/>
</dbReference>
<keyword evidence="7" id="KW-0223">Dioxygenase</keyword>
<evidence type="ECO:0000313" key="7">
    <source>
        <dbReference type="EMBL" id="PIW13990.1"/>
    </source>
</evidence>